<dbReference type="AlphaFoldDB" id="A0A8S9Q930"/>
<feature type="compositionally biased region" description="Basic and acidic residues" evidence="2">
    <location>
        <begin position="462"/>
        <end position="472"/>
    </location>
</feature>
<evidence type="ECO:0000313" key="5">
    <source>
        <dbReference type="Proteomes" id="UP000712600"/>
    </source>
</evidence>
<feature type="coiled-coil region" evidence="1">
    <location>
        <begin position="262"/>
        <end position="336"/>
    </location>
</feature>
<feature type="region of interest" description="Disordered" evidence="2">
    <location>
        <begin position="628"/>
        <end position="647"/>
    </location>
</feature>
<feature type="compositionally biased region" description="Low complexity" evidence="2">
    <location>
        <begin position="632"/>
        <end position="647"/>
    </location>
</feature>
<reference evidence="4" key="1">
    <citation type="submission" date="2019-12" db="EMBL/GenBank/DDBJ databases">
        <title>Genome sequencing and annotation of Brassica cretica.</title>
        <authorList>
            <person name="Studholme D.J."/>
            <person name="Sarris P."/>
        </authorList>
    </citation>
    <scope>NUCLEOTIDE SEQUENCE</scope>
    <source>
        <strain evidence="4">PFS-109/04</strain>
        <tissue evidence="4">Leaf</tissue>
    </source>
</reference>
<feature type="region of interest" description="Disordered" evidence="2">
    <location>
        <begin position="30"/>
        <end position="51"/>
    </location>
</feature>
<comment type="caution">
    <text evidence="4">The sequence shown here is derived from an EMBL/GenBank/DDBJ whole genome shotgun (WGS) entry which is preliminary data.</text>
</comment>
<dbReference type="InterPro" id="IPR004312">
    <property type="entry name" value="ATHILA_Orf1_C"/>
</dbReference>
<dbReference type="EMBL" id="QGKX02001290">
    <property type="protein sequence ID" value="KAF3539119.1"/>
    <property type="molecule type" value="Genomic_DNA"/>
</dbReference>
<name>A0A8S9Q930_BRACR</name>
<evidence type="ECO:0000313" key="4">
    <source>
        <dbReference type="EMBL" id="KAF3539119.1"/>
    </source>
</evidence>
<evidence type="ECO:0000256" key="2">
    <source>
        <dbReference type="SAM" id="MobiDB-lite"/>
    </source>
</evidence>
<protein>
    <recommendedName>
        <fullName evidence="3">Arabidopsis retrotransposon Orf1 C-terminal domain-containing protein</fullName>
    </recommendedName>
</protein>
<proteinExistence type="predicted"/>
<evidence type="ECO:0000259" key="3">
    <source>
        <dbReference type="Pfam" id="PF03078"/>
    </source>
</evidence>
<feature type="region of interest" description="Disordered" evidence="2">
    <location>
        <begin position="411"/>
        <end position="472"/>
    </location>
</feature>
<feature type="domain" description="Arabidopsis retrotransposon Orf1 C-terminal" evidence="3">
    <location>
        <begin position="761"/>
        <end position="1081"/>
    </location>
</feature>
<sequence length="1134" mass="128112">MDFSGGLTNIQFYPDPRLLHAPSTMPRRYTVQRAGGPQHEQPGPALPPFPPMPDMSTRHVGDFQRVIIDALTAIWARVSRCRCSSRTSAGPTPRRPPTRPLMRTSPHISIPIYLCFILLSYFQDLFSDLFYYVMTRVYLLLILHQALKFYFSTSSIDGKGAYIDRRRDAYVDRRSRQRENTRDTKVDQPVNYDKHLLRMFEGTKADLQPNMTQLLVLGLGLEQVKEQRREIQDVRCRFEGFDAEKPSRTTRSDRGCSGLEQVKEQRREIQEVRCRFEGFDAEQPSRTTRRLSNSRCCRCSRPSKNQQQAAKEQAAVNAAREERDDLAAKVDQLLKGNQSQVFIMEEETPEKSVGDLAFEAELSGDDQQEVRYVNGQGWQLKNYHPNPNVRNNQQLFWPKQDKLMILHRVTKQKESKQLPADTPTVERNTEPAVGRSSPGPEQPAEVVRPIPEEDAGGPNRPTPHDGCDPDDALHAQLYEGIDLRKSIRGERIHDRAEAEQSVVNIDAAGYAKMLDSARSMGRMVASLSLGEAGNRDENTPAGATPTPNLLSISPFSTGKRLDNPHPNLKTRVDLEDELIIHFTFAICDLRLIGLFGFGLWIVEWSYWVEFRFVGCRMARTKQSAKRTRATCTSSTPAPQAQQQTSATYPWHREQEGEPIDLDSPLLLDFNCEGWDKGTAARYNALLRGDMLPTRFCHAETLADLGIDEDVFETLHAIGIAPLCYTTHELYPDLARQVLATATITPLLLDFNCEGWDKGTAARYNALLRVDMLPTRFCHAETLADLGIDEDVFETLHAIGIAPLCYTTHELYPDLAPQVLATATITYEDSNAPSYANCSFSFMVDGEYCSLSLDKLNEIYETANEPIGVAVAKKFSPSNAFWDCIANGNFTPRKAYQSQIRNPVLRVIAKIISNLLFAKDLTSKVTNGELQTLYPGIEDEIRASGSGIPIQKVKTNPGFNFMTMICERRQCLMHCSNKKDRRSSLLTPLFKHFGIDLSKYSVNKEVQYLDIKHLMACHIMRDEETYSFFDKAGTQLFTKLPHPEITRFSVFENICFLPPPELLCTDPRAAAPDADMEDVEDITPEAEPSYDLGALADVTDDQAYRRWMADSQRKNNSLMWRILHLITGGCIGGSN</sequence>
<dbReference type="Pfam" id="PF03078">
    <property type="entry name" value="ATHILA"/>
    <property type="match status" value="1"/>
</dbReference>
<evidence type="ECO:0000256" key="1">
    <source>
        <dbReference type="SAM" id="Coils"/>
    </source>
</evidence>
<dbReference type="Proteomes" id="UP000712600">
    <property type="component" value="Unassembled WGS sequence"/>
</dbReference>
<gene>
    <name evidence="4" type="ORF">F2Q69_00022911</name>
</gene>
<accession>A0A8S9Q930</accession>
<keyword evidence="1" id="KW-0175">Coiled coil</keyword>
<organism evidence="4 5">
    <name type="scientific">Brassica cretica</name>
    <name type="common">Mustard</name>
    <dbReference type="NCBI Taxonomy" id="69181"/>
    <lineage>
        <taxon>Eukaryota</taxon>
        <taxon>Viridiplantae</taxon>
        <taxon>Streptophyta</taxon>
        <taxon>Embryophyta</taxon>
        <taxon>Tracheophyta</taxon>
        <taxon>Spermatophyta</taxon>
        <taxon>Magnoliopsida</taxon>
        <taxon>eudicotyledons</taxon>
        <taxon>Gunneridae</taxon>
        <taxon>Pentapetalae</taxon>
        <taxon>rosids</taxon>
        <taxon>malvids</taxon>
        <taxon>Brassicales</taxon>
        <taxon>Brassicaceae</taxon>
        <taxon>Brassiceae</taxon>
        <taxon>Brassica</taxon>
    </lineage>
</organism>